<evidence type="ECO:0000256" key="3">
    <source>
        <dbReference type="ARBA" id="ARBA00022679"/>
    </source>
</evidence>
<evidence type="ECO:0000313" key="11">
    <source>
        <dbReference type="EMBL" id="WOK09250.1"/>
    </source>
</evidence>
<keyword evidence="3" id="KW-0808">Transferase</keyword>
<dbReference type="InterPro" id="IPR002934">
    <property type="entry name" value="Polymerase_NTP_transf_dom"/>
</dbReference>
<keyword evidence="6" id="KW-0547">Nucleotide-binding</keyword>
<comment type="similarity">
    <text evidence="9">Belongs to the MntA antitoxin family.</text>
</comment>
<dbReference type="EMBL" id="CP136051">
    <property type="protein sequence ID" value="WOK09250.1"/>
    <property type="molecule type" value="Genomic_DNA"/>
</dbReference>
<gene>
    <name evidence="11" type="ORF">RT717_11435</name>
</gene>
<dbReference type="SUPFAM" id="SSF81301">
    <property type="entry name" value="Nucleotidyltransferase"/>
    <property type="match status" value="1"/>
</dbReference>
<evidence type="ECO:0000256" key="7">
    <source>
        <dbReference type="ARBA" id="ARBA00022840"/>
    </source>
</evidence>
<dbReference type="Pfam" id="PF01909">
    <property type="entry name" value="NTP_transf_2"/>
    <property type="match status" value="1"/>
</dbReference>
<dbReference type="RefSeq" id="WP_317491870.1">
    <property type="nucleotide sequence ID" value="NZ_CP136051.1"/>
</dbReference>
<name>A0ABZ0IZ75_9BACT</name>
<keyword evidence="7" id="KW-0067">ATP-binding</keyword>
<evidence type="ECO:0000259" key="10">
    <source>
        <dbReference type="Pfam" id="PF01909"/>
    </source>
</evidence>
<dbReference type="CDD" id="cd05403">
    <property type="entry name" value="NT_KNTase_like"/>
    <property type="match status" value="1"/>
</dbReference>
<keyword evidence="8" id="KW-0460">Magnesium</keyword>
<evidence type="ECO:0000256" key="2">
    <source>
        <dbReference type="ARBA" id="ARBA00022649"/>
    </source>
</evidence>
<reference evidence="11 12" key="1">
    <citation type="journal article" date="2023" name="Microbiol. Resour. Announc.">
        <title>Complete Genome Sequence of Imperialibacter roseus strain P4T.</title>
        <authorList>
            <person name="Tizabi D.R."/>
            <person name="Bachvaroff T."/>
            <person name="Hill R.T."/>
        </authorList>
    </citation>
    <scope>NUCLEOTIDE SEQUENCE [LARGE SCALE GENOMIC DNA]</scope>
    <source>
        <strain evidence="11 12">P4T</strain>
    </source>
</reference>
<dbReference type="Gene3D" id="3.30.460.10">
    <property type="entry name" value="Beta Polymerase, domain 2"/>
    <property type="match status" value="1"/>
</dbReference>
<dbReference type="InterPro" id="IPR052038">
    <property type="entry name" value="Type-VII_TA_antitoxin"/>
</dbReference>
<evidence type="ECO:0000313" key="12">
    <source>
        <dbReference type="Proteomes" id="UP001302349"/>
    </source>
</evidence>
<evidence type="ECO:0000256" key="4">
    <source>
        <dbReference type="ARBA" id="ARBA00022695"/>
    </source>
</evidence>
<evidence type="ECO:0000256" key="1">
    <source>
        <dbReference type="ARBA" id="ARBA00001946"/>
    </source>
</evidence>
<evidence type="ECO:0000256" key="5">
    <source>
        <dbReference type="ARBA" id="ARBA00022723"/>
    </source>
</evidence>
<protein>
    <submittedName>
        <fullName evidence="11">Nucleotidyltransferase family protein</fullName>
    </submittedName>
</protein>
<accession>A0ABZ0IZ75</accession>
<keyword evidence="4" id="KW-0548">Nucleotidyltransferase</keyword>
<comment type="cofactor">
    <cofactor evidence="1">
        <name>Mg(2+)</name>
        <dbReference type="ChEBI" id="CHEBI:18420"/>
    </cofactor>
</comment>
<evidence type="ECO:0000256" key="6">
    <source>
        <dbReference type="ARBA" id="ARBA00022741"/>
    </source>
</evidence>
<keyword evidence="5" id="KW-0479">Metal-binding</keyword>
<dbReference type="PANTHER" id="PTHR33571">
    <property type="entry name" value="SSL8005 PROTEIN"/>
    <property type="match status" value="1"/>
</dbReference>
<proteinExistence type="inferred from homology"/>
<keyword evidence="2" id="KW-1277">Toxin-antitoxin system</keyword>
<feature type="domain" description="Polymerase nucleotidyl transferase" evidence="10">
    <location>
        <begin position="20"/>
        <end position="88"/>
    </location>
</feature>
<evidence type="ECO:0000256" key="8">
    <source>
        <dbReference type="ARBA" id="ARBA00022842"/>
    </source>
</evidence>
<organism evidence="11 12">
    <name type="scientific">Imperialibacter roseus</name>
    <dbReference type="NCBI Taxonomy" id="1324217"/>
    <lineage>
        <taxon>Bacteria</taxon>
        <taxon>Pseudomonadati</taxon>
        <taxon>Bacteroidota</taxon>
        <taxon>Cytophagia</taxon>
        <taxon>Cytophagales</taxon>
        <taxon>Flammeovirgaceae</taxon>
        <taxon>Imperialibacter</taxon>
    </lineage>
</organism>
<dbReference type="Proteomes" id="UP001302349">
    <property type="component" value="Chromosome"/>
</dbReference>
<dbReference type="InterPro" id="IPR043519">
    <property type="entry name" value="NT_sf"/>
</dbReference>
<sequence>MKSLEDIKLTLGKNRQYLFNKYPIQSMAVFGSYSRNEQVADSDLDILIEFNDKIGIRFIDLANEIEELVGFTVDVVSRNGIKEKYFEKIKPDLIYV</sequence>
<keyword evidence="12" id="KW-1185">Reference proteome</keyword>
<dbReference type="PANTHER" id="PTHR33571:SF14">
    <property type="entry name" value="PROTEIN ADENYLYLTRANSFERASE MJ0435-RELATED"/>
    <property type="match status" value="1"/>
</dbReference>
<evidence type="ECO:0000256" key="9">
    <source>
        <dbReference type="ARBA" id="ARBA00038276"/>
    </source>
</evidence>